<accession>A0A5B7EEC8</accession>
<evidence type="ECO:0000313" key="3">
    <source>
        <dbReference type="EMBL" id="MPC32551.1"/>
    </source>
</evidence>
<dbReference type="GO" id="GO:0005634">
    <property type="term" value="C:nucleus"/>
    <property type="evidence" value="ECO:0007669"/>
    <property type="project" value="TreeGrafter"/>
</dbReference>
<gene>
    <name evidence="3" type="primary">lolal_7</name>
    <name evidence="3" type="ORF">E2C01_025866</name>
</gene>
<dbReference type="GO" id="GO:0006357">
    <property type="term" value="P:regulation of transcription by RNA polymerase II"/>
    <property type="evidence" value="ECO:0007669"/>
    <property type="project" value="TreeGrafter"/>
</dbReference>
<evidence type="ECO:0000313" key="4">
    <source>
        <dbReference type="Proteomes" id="UP000324222"/>
    </source>
</evidence>
<dbReference type="PROSITE" id="PS50097">
    <property type="entry name" value="BTB"/>
    <property type="match status" value="1"/>
</dbReference>
<dbReference type="Pfam" id="PF00651">
    <property type="entry name" value="BTB"/>
    <property type="match status" value="1"/>
</dbReference>
<evidence type="ECO:0000259" key="2">
    <source>
        <dbReference type="PROSITE" id="PS50097"/>
    </source>
</evidence>
<dbReference type="SUPFAM" id="SSF54695">
    <property type="entry name" value="POZ domain"/>
    <property type="match status" value="1"/>
</dbReference>
<dbReference type="PANTHER" id="PTHR23110:SF109">
    <property type="entry name" value="FI07618P-RELATED"/>
    <property type="match status" value="1"/>
</dbReference>
<evidence type="ECO:0000256" key="1">
    <source>
        <dbReference type="ARBA" id="ARBA00023242"/>
    </source>
</evidence>
<dbReference type="AlphaFoldDB" id="A0A5B7EEC8"/>
<dbReference type="InterPro" id="IPR011333">
    <property type="entry name" value="SKP1/BTB/POZ_sf"/>
</dbReference>
<dbReference type="OrthoDB" id="6601382at2759"/>
<keyword evidence="1" id="KW-0539">Nucleus</keyword>
<feature type="domain" description="BTB" evidence="2">
    <location>
        <begin position="153"/>
        <end position="186"/>
    </location>
</feature>
<keyword evidence="4" id="KW-1185">Reference proteome</keyword>
<reference evidence="3 4" key="1">
    <citation type="submission" date="2019-05" db="EMBL/GenBank/DDBJ databases">
        <title>Another draft genome of Portunus trituberculatus and its Hox gene families provides insights of decapod evolution.</title>
        <authorList>
            <person name="Jeong J.-H."/>
            <person name="Song I."/>
            <person name="Kim S."/>
            <person name="Choi T."/>
            <person name="Kim D."/>
            <person name="Ryu S."/>
            <person name="Kim W."/>
        </authorList>
    </citation>
    <scope>NUCLEOTIDE SEQUENCE [LARGE SCALE GENOMIC DNA]</scope>
    <source>
        <tissue evidence="3">Muscle</tissue>
    </source>
</reference>
<sequence>MFEHRLETKSWGVASRQFPVSGCVLPLGKGHCFGIDTLASQGLQVSAHAISPRREAAQGRRVCGGGVAGAQGRRCRVASGSTQSGRAAARHHHLLHRHHAAATAAASPPLAWPCYWRRYRLARKMPPVEIQWCDHSSVLLEYLRQLYEEGRFVDVGLECEGRQVKAHKAVISACSPYLEVSLEHGE</sequence>
<proteinExistence type="predicted"/>
<name>A0A5B7EEC8_PORTR</name>
<dbReference type="PANTHER" id="PTHR23110">
    <property type="entry name" value="BTB DOMAIN TRANSCRIPTION FACTOR"/>
    <property type="match status" value="1"/>
</dbReference>
<dbReference type="InterPro" id="IPR051095">
    <property type="entry name" value="Dros_DevTransReg"/>
</dbReference>
<dbReference type="InterPro" id="IPR000210">
    <property type="entry name" value="BTB/POZ_dom"/>
</dbReference>
<dbReference type="Gene3D" id="3.30.710.10">
    <property type="entry name" value="Potassium Channel Kv1.1, Chain A"/>
    <property type="match status" value="1"/>
</dbReference>
<dbReference type="Proteomes" id="UP000324222">
    <property type="component" value="Unassembled WGS sequence"/>
</dbReference>
<organism evidence="3 4">
    <name type="scientific">Portunus trituberculatus</name>
    <name type="common">Swimming crab</name>
    <name type="synonym">Neptunus trituberculatus</name>
    <dbReference type="NCBI Taxonomy" id="210409"/>
    <lineage>
        <taxon>Eukaryota</taxon>
        <taxon>Metazoa</taxon>
        <taxon>Ecdysozoa</taxon>
        <taxon>Arthropoda</taxon>
        <taxon>Crustacea</taxon>
        <taxon>Multicrustacea</taxon>
        <taxon>Malacostraca</taxon>
        <taxon>Eumalacostraca</taxon>
        <taxon>Eucarida</taxon>
        <taxon>Decapoda</taxon>
        <taxon>Pleocyemata</taxon>
        <taxon>Brachyura</taxon>
        <taxon>Eubrachyura</taxon>
        <taxon>Portunoidea</taxon>
        <taxon>Portunidae</taxon>
        <taxon>Portuninae</taxon>
        <taxon>Portunus</taxon>
    </lineage>
</organism>
<dbReference type="EMBL" id="VSRR010002649">
    <property type="protein sequence ID" value="MPC32551.1"/>
    <property type="molecule type" value="Genomic_DNA"/>
</dbReference>
<comment type="caution">
    <text evidence="3">The sequence shown here is derived from an EMBL/GenBank/DDBJ whole genome shotgun (WGS) entry which is preliminary data.</text>
</comment>
<protein>
    <submittedName>
        <fullName evidence="3">Longitudinals lacking protein-like</fullName>
    </submittedName>
</protein>